<dbReference type="GO" id="GO:0006071">
    <property type="term" value="P:glycerol metabolic process"/>
    <property type="evidence" value="ECO:0007669"/>
    <property type="project" value="InterPro"/>
</dbReference>
<evidence type="ECO:0000256" key="2">
    <source>
        <dbReference type="ARBA" id="ARBA00022801"/>
    </source>
</evidence>
<dbReference type="Gene3D" id="3.30.540.10">
    <property type="entry name" value="Fructose-1,6-Bisphosphatase, subunit A, domain 1"/>
    <property type="match status" value="1"/>
</dbReference>
<dbReference type="Gene3D" id="3.40.190.90">
    <property type="match status" value="1"/>
</dbReference>
<dbReference type="PANTHER" id="PTHR30447:SF0">
    <property type="entry name" value="FRUCTOSE-1,6-BISPHOSPHATASE 1 CLASS 2-RELATED"/>
    <property type="match status" value="1"/>
</dbReference>
<dbReference type="InterPro" id="IPR004464">
    <property type="entry name" value="FBPase_class-2/SBPase"/>
</dbReference>
<reference evidence="6" key="2">
    <citation type="journal article" date="2015" name="ISME J.">
        <title>A new class of marine Euryarchaeota group II from the Mediterranean deep chlorophyll maximum.</title>
        <authorList>
            <person name="Martin-Cuadrado A.B."/>
            <person name="Garcia-Heredia I."/>
            <person name="Molto A.G."/>
            <person name="Lopez-Ubeda R."/>
            <person name="Kimes N."/>
            <person name="Lopez-Garcia P."/>
            <person name="Moreira D."/>
            <person name="Rodriguez-Valera F."/>
        </authorList>
    </citation>
    <scope>NUCLEOTIDE SEQUENCE</scope>
</reference>
<keyword evidence="1" id="KW-0479">Metal-binding</keyword>
<keyword evidence="3" id="KW-0464">Manganese</keyword>
<dbReference type="PANTHER" id="PTHR30447">
    <property type="entry name" value="FRUCTOSE-1,6-BISPHOSPHATASE CLASS 2"/>
    <property type="match status" value="1"/>
</dbReference>
<dbReference type="GO" id="GO:0006094">
    <property type="term" value="P:gluconeogenesis"/>
    <property type="evidence" value="ECO:0007669"/>
    <property type="project" value="InterPro"/>
</dbReference>
<dbReference type="AlphaFoldDB" id="A0A0R7K3V9"/>
<dbReference type="GO" id="GO:0046872">
    <property type="term" value="F:metal ion binding"/>
    <property type="evidence" value="ECO:0007669"/>
    <property type="project" value="UniProtKB-KW"/>
</dbReference>
<comment type="similarity">
    <text evidence="5">Belongs to the FBPase class 2 family.</text>
</comment>
<dbReference type="SUPFAM" id="SSF56655">
    <property type="entry name" value="Carbohydrate phosphatase"/>
    <property type="match status" value="1"/>
</dbReference>
<sequence>MATVDLEKYFLQATESAAIAASKWIGKGDGKAADGAAVEAMRAVFDTVPFDGRVAIGEGERDDAPMLWIGEPLGSLQGDVNSPAIDIAVDPLECTNHVAYNLPNAMAVLAAAPRGTLLHAPDCYMNKISGSAELMGEISLDASTSYNIEATSNALDKSIESLNVVVMDRPRHKKLIKELNDLSVNVVLIGDGDIAAALNAADPESEIDLLMGIGAAPEGVITAAALRGLNAPFQGRLIFKNEGHRSRAEEMIDGDIERLWERDDLCSSDDALFIGTGVCSGRTKGVTFENGKYLVESEVIDVSSGIHKFVRGSHDS</sequence>
<proteinExistence type="inferred from homology"/>
<organism evidence="6">
    <name type="scientific">uncultured Poseidoniia archaeon</name>
    <dbReference type="NCBI Taxonomy" id="1697135"/>
    <lineage>
        <taxon>Archaea</taxon>
        <taxon>Methanobacteriati</taxon>
        <taxon>Thermoplasmatota</taxon>
        <taxon>Candidatus Poseidoniia</taxon>
        <taxon>environmental samples</taxon>
    </lineage>
</organism>
<evidence type="ECO:0000256" key="3">
    <source>
        <dbReference type="ARBA" id="ARBA00023211"/>
    </source>
</evidence>
<dbReference type="GO" id="GO:0005829">
    <property type="term" value="C:cytosol"/>
    <property type="evidence" value="ECO:0007669"/>
    <property type="project" value="TreeGrafter"/>
</dbReference>
<evidence type="ECO:0000313" key="6">
    <source>
        <dbReference type="EMBL" id="AKQ06029.1"/>
    </source>
</evidence>
<evidence type="ECO:0000256" key="5">
    <source>
        <dbReference type="PIRNR" id="PIRNR004532"/>
    </source>
</evidence>
<evidence type="ECO:0000256" key="1">
    <source>
        <dbReference type="ARBA" id="ARBA00022723"/>
    </source>
</evidence>
<dbReference type="EMBL" id="KP211915">
    <property type="protein sequence ID" value="AKQ06029.1"/>
    <property type="molecule type" value="Genomic_DNA"/>
</dbReference>
<keyword evidence="2" id="KW-0378">Hydrolase</keyword>
<dbReference type="NCBIfam" id="TIGR00330">
    <property type="entry name" value="glpX"/>
    <property type="match status" value="1"/>
</dbReference>
<dbReference type="PIRSF" id="PIRSF004532">
    <property type="entry name" value="GlpX"/>
    <property type="match status" value="1"/>
</dbReference>
<protein>
    <recommendedName>
        <fullName evidence="5">Fructose-1,6-bisphosphatase</fullName>
    </recommendedName>
</protein>
<dbReference type="GO" id="GO:0030388">
    <property type="term" value="P:fructose 1,6-bisphosphate metabolic process"/>
    <property type="evidence" value="ECO:0007669"/>
    <property type="project" value="TreeGrafter"/>
</dbReference>
<dbReference type="Pfam" id="PF03320">
    <property type="entry name" value="FBPase_glpX"/>
    <property type="match status" value="1"/>
</dbReference>
<reference evidence="6" key="1">
    <citation type="submission" date="2014-11" db="EMBL/GenBank/DDBJ databases">
        <authorList>
            <person name="Tripathy S."/>
        </authorList>
    </citation>
    <scope>NUCLEOTIDE SEQUENCE</scope>
</reference>
<evidence type="ECO:0000256" key="4">
    <source>
        <dbReference type="ARBA" id="ARBA00023277"/>
    </source>
</evidence>
<accession>A0A0R7K3V9</accession>
<name>A0A0R7K3V9_9ARCH</name>
<keyword evidence="4 5" id="KW-0119">Carbohydrate metabolism</keyword>
<dbReference type="GO" id="GO:0042132">
    <property type="term" value="F:fructose 1,6-bisphosphate 1-phosphatase activity"/>
    <property type="evidence" value="ECO:0007669"/>
    <property type="project" value="InterPro"/>
</dbReference>